<dbReference type="Gene3D" id="1.10.287.110">
    <property type="entry name" value="DnaJ domain"/>
    <property type="match status" value="1"/>
</dbReference>
<gene>
    <name evidence="4" type="ORF">TraAM80_08046</name>
</gene>
<feature type="compositionally biased region" description="Low complexity" evidence="1">
    <location>
        <begin position="163"/>
        <end position="185"/>
    </location>
</feature>
<feature type="region of interest" description="Disordered" evidence="1">
    <location>
        <begin position="421"/>
        <end position="478"/>
    </location>
</feature>
<sequence length="499" mass="56366">MSQARLRSRCSFSSFSSSSSSVSFLNALQLRLSGASSGSSGYRFASVCRRVGLHSAFLQAHQRSSLRFCTLLCARRFSGGGARRAPTFVEVSEACSILGVEPDCDQRQLKTIYRDLVRKHHPDAGGEEAAMSRITVAYDRLRGMSKLEKEQYKLQKETYRGGSYYAPGRSSSSSSSGHRYQTSSGYAAHNARTTHDARGFYDSPNGDFFRQGSMRSHSYYNYQQRNQSYAENSFSSSNPFAFRTQIRRAWSMPFSSLLLRGLVMYLGLSIFLLLAYRQYRDWVHDDGWKMSESLARYEQMSEMHRLRQEMNERVRAAREAADAQNFGVRTFVRLPDDDDDYNAASLSRSQELRALEYARRRQMELDEEVKGWPRFGEDKGRLVRRAQDPPGVVFFEPRKEDLRIRQVRNMQVGREWSERKRTTITVDDKEPSAKGQTSVTSATNTGKGVSTTASTTTSGSASTSTESGDAAPDEVEAVSRMKNVMSVILGGEQKTVRNR</sequence>
<keyword evidence="2" id="KW-1133">Transmembrane helix</keyword>
<dbReference type="RefSeq" id="XP_029235302.1">
    <property type="nucleotide sequence ID" value="XM_029384808.1"/>
</dbReference>
<dbReference type="Proteomes" id="UP000283634">
    <property type="component" value="Unassembled WGS sequence"/>
</dbReference>
<evidence type="ECO:0000256" key="2">
    <source>
        <dbReference type="SAM" id="Phobius"/>
    </source>
</evidence>
<dbReference type="PROSITE" id="PS50076">
    <property type="entry name" value="DNAJ_2"/>
    <property type="match status" value="1"/>
</dbReference>
<feature type="transmembrane region" description="Helical" evidence="2">
    <location>
        <begin position="257"/>
        <end position="276"/>
    </location>
</feature>
<comment type="caution">
    <text evidence="4">The sequence shown here is derived from an EMBL/GenBank/DDBJ whole genome shotgun (WGS) entry which is preliminary data.</text>
</comment>
<keyword evidence="5" id="KW-1185">Reference proteome</keyword>
<reference evidence="4 5" key="1">
    <citation type="journal article" date="2018" name="BMC Genomics">
        <title>Genomic comparison of Trypanosoma conorhini and Trypanosoma rangeli to Trypanosoma cruzi strains of high and low virulence.</title>
        <authorList>
            <person name="Bradwell K.R."/>
            <person name="Koparde V.N."/>
            <person name="Matveyev A.V."/>
            <person name="Serrano M.G."/>
            <person name="Alves J.M."/>
            <person name="Parikh H."/>
            <person name="Huang B."/>
            <person name="Lee V."/>
            <person name="Espinosa-Alvarez O."/>
            <person name="Ortiz P.A."/>
            <person name="Costa-Martins A.G."/>
            <person name="Teixeira M.M."/>
            <person name="Buck G.A."/>
        </authorList>
    </citation>
    <scope>NUCLEOTIDE SEQUENCE [LARGE SCALE GENOMIC DNA]</scope>
    <source>
        <strain evidence="4 5">AM80</strain>
    </source>
</reference>
<protein>
    <submittedName>
        <fullName evidence="4">Chaperone protein DNAJ</fullName>
    </submittedName>
</protein>
<dbReference type="OrthoDB" id="10250354at2759"/>
<dbReference type="OMA" id="PHKEHER"/>
<dbReference type="AlphaFoldDB" id="A0A3R7NAN2"/>
<dbReference type="CDD" id="cd06257">
    <property type="entry name" value="DnaJ"/>
    <property type="match status" value="1"/>
</dbReference>
<evidence type="ECO:0000313" key="4">
    <source>
        <dbReference type="EMBL" id="RNE99622.1"/>
    </source>
</evidence>
<dbReference type="SUPFAM" id="SSF46565">
    <property type="entry name" value="Chaperone J-domain"/>
    <property type="match status" value="1"/>
</dbReference>
<dbReference type="InterPro" id="IPR036869">
    <property type="entry name" value="J_dom_sf"/>
</dbReference>
<feature type="compositionally biased region" description="Basic and acidic residues" evidence="1">
    <location>
        <begin position="421"/>
        <end position="432"/>
    </location>
</feature>
<dbReference type="EMBL" id="MKGL01000374">
    <property type="protein sequence ID" value="RNE99622.1"/>
    <property type="molecule type" value="Genomic_DNA"/>
</dbReference>
<organism evidence="4 5">
    <name type="scientific">Trypanosoma rangeli</name>
    <dbReference type="NCBI Taxonomy" id="5698"/>
    <lineage>
        <taxon>Eukaryota</taxon>
        <taxon>Discoba</taxon>
        <taxon>Euglenozoa</taxon>
        <taxon>Kinetoplastea</taxon>
        <taxon>Metakinetoplastina</taxon>
        <taxon>Trypanosomatida</taxon>
        <taxon>Trypanosomatidae</taxon>
        <taxon>Trypanosoma</taxon>
        <taxon>Herpetosoma</taxon>
    </lineage>
</organism>
<feature type="region of interest" description="Disordered" evidence="1">
    <location>
        <begin position="163"/>
        <end position="186"/>
    </location>
</feature>
<proteinExistence type="predicted"/>
<keyword evidence="2" id="KW-0472">Membrane</keyword>
<evidence type="ECO:0000256" key="1">
    <source>
        <dbReference type="SAM" id="MobiDB-lite"/>
    </source>
</evidence>
<accession>A0A3R7NAN2</accession>
<dbReference type="GeneID" id="40331979"/>
<keyword evidence="2" id="KW-0812">Transmembrane</keyword>
<dbReference type="InterPro" id="IPR001623">
    <property type="entry name" value="DnaJ_domain"/>
</dbReference>
<feature type="compositionally biased region" description="Low complexity" evidence="1">
    <location>
        <begin position="445"/>
        <end position="470"/>
    </location>
</feature>
<dbReference type="SMART" id="SM00271">
    <property type="entry name" value="DnaJ"/>
    <property type="match status" value="1"/>
</dbReference>
<feature type="domain" description="J" evidence="3">
    <location>
        <begin position="93"/>
        <end position="156"/>
    </location>
</feature>
<name>A0A3R7NAN2_TRYRA</name>
<evidence type="ECO:0000259" key="3">
    <source>
        <dbReference type="PROSITE" id="PS50076"/>
    </source>
</evidence>
<feature type="compositionally biased region" description="Polar residues" evidence="1">
    <location>
        <begin position="434"/>
        <end position="444"/>
    </location>
</feature>
<evidence type="ECO:0000313" key="5">
    <source>
        <dbReference type="Proteomes" id="UP000283634"/>
    </source>
</evidence>
<dbReference type="Pfam" id="PF00226">
    <property type="entry name" value="DnaJ"/>
    <property type="match status" value="1"/>
</dbReference>